<dbReference type="RefSeq" id="WP_262951202.1">
    <property type="nucleotide sequence ID" value="NZ_AP028127.1"/>
</dbReference>
<sequence>MSPLEQKLQQEVIKNCQHIETVYGCKMTRLVQTIERFGIVKTAREIFRKRRTSDNFNRLVELGQTKLTMEAVIVKGEYAQLFTDEEVNLCYELLCENGYY</sequence>
<accession>A0ABN6Z8Y3</accession>
<evidence type="ECO:0000313" key="1">
    <source>
        <dbReference type="EMBL" id="BEH90260.1"/>
    </source>
</evidence>
<reference evidence="1" key="1">
    <citation type="journal article" date="2024" name="Int. J. Syst. Evol. Microbiol.">
        <title>Turicibacter faecis sp. nov., isolated from faeces of heart failure mouse model.</title>
        <authorList>
            <person name="Imamura Y."/>
            <person name="Motooka D."/>
            <person name="Nakajima Y."/>
            <person name="Ito S."/>
            <person name="Kitakaze M."/>
            <person name="Iida T."/>
            <person name="Nakamura S."/>
        </authorList>
    </citation>
    <scope>NUCLEOTIDE SEQUENCE</scope>
    <source>
        <strain evidence="1">TC023</strain>
    </source>
</reference>
<keyword evidence="2" id="KW-1185">Reference proteome</keyword>
<proteinExistence type="predicted"/>
<name>A0ABN6Z8Y3_9FIRM</name>
<organism evidence="1 2">
    <name type="scientific">Turicibacter faecis</name>
    <dbReference type="NCBI Taxonomy" id="2963365"/>
    <lineage>
        <taxon>Bacteria</taxon>
        <taxon>Bacillati</taxon>
        <taxon>Bacillota</taxon>
        <taxon>Erysipelotrichia</taxon>
        <taxon>Erysipelotrichales</taxon>
        <taxon>Turicibacteraceae</taxon>
        <taxon>Turicibacter</taxon>
    </lineage>
</organism>
<gene>
    <name evidence="1" type="ORF">T23_03620</name>
</gene>
<protein>
    <submittedName>
        <fullName evidence="1">Uncharacterized protein</fullName>
    </submittedName>
</protein>
<dbReference type="EMBL" id="AP028127">
    <property type="protein sequence ID" value="BEH90260.1"/>
    <property type="molecule type" value="Genomic_DNA"/>
</dbReference>
<dbReference type="Proteomes" id="UP001432099">
    <property type="component" value="Chromosome"/>
</dbReference>
<evidence type="ECO:0000313" key="2">
    <source>
        <dbReference type="Proteomes" id="UP001432099"/>
    </source>
</evidence>